<organism evidence="5 6">
    <name type="scientific">Gigaspora margarita</name>
    <dbReference type="NCBI Taxonomy" id="4874"/>
    <lineage>
        <taxon>Eukaryota</taxon>
        <taxon>Fungi</taxon>
        <taxon>Fungi incertae sedis</taxon>
        <taxon>Mucoromycota</taxon>
        <taxon>Glomeromycotina</taxon>
        <taxon>Glomeromycetes</taxon>
        <taxon>Diversisporales</taxon>
        <taxon>Gigasporaceae</taxon>
        <taxon>Gigaspora</taxon>
    </lineage>
</organism>
<feature type="coiled-coil region" evidence="4">
    <location>
        <begin position="9"/>
        <end position="135"/>
    </location>
</feature>
<name>A0ABN7W8L2_GIGMA</name>
<dbReference type="PROSITE" id="PS50297">
    <property type="entry name" value="ANK_REP_REGION"/>
    <property type="match status" value="1"/>
</dbReference>
<dbReference type="PANTHER" id="PTHR46680:SF2">
    <property type="entry name" value="NF-KAPPA-B INHIBITOR ZETA"/>
    <property type="match status" value="1"/>
</dbReference>
<dbReference type="InterPro" id="IPR002110">
    <property type="entry name" value="Ankyrin_rpt"/>
</dbReference>
<feature type="repeat" description="ANK" evidence="3">
    <location>
        <begin position="390"/>
        <end position="422"/>
    </location>
</feature>
<evidence type="ECO:0000256" key="4">
    <source>
        <dbReference type="SAM" id="Coils"/>
    </source>
</evidence>
<accession>A0ABN7W8L2</accession>
<comment type="caution">
    <text evidence="5">The sequence shown here is derived from an EMBL/GenBank/DDBJ whole genome shotgun (WGS) entry which is preliminary data.</text>
</comment>
<protein>
    <submittedName>
        <fullName evidence="5">4633_t:CDS:1</fullName>
    </submittedName>
</protein>
<evidence type="ECO:0000313" key="6">
    <source>
        <dbReference type="Proteomes" id="UP000789901"/>
    </source>
</evidence>
<keyword evidence="6" id="KW-1185">Reference proteome</keyword>
<dbReference type="PANTHER" id="PTHR46680">
    <property type="entry name" value="NF-KAPPA-B INHIBITOR ALPHA"/>
    <property type="match status" value="1"/>
</dbReference>
<dbReference type="InterPro" id="IPR051070">
    <property type="entry name" value="NF-kappa-B_inhibitor"/>
</dbReference>
<dbReference type="EMBL" id="CAJVQB010035055">
    <property type="protein sequence ID" value="CAG8822027.1"/>
    <property type="molecule type" value="Genomic_DNA"/>
</dbReference>
<evidence type="ECO:0000256" key="1">
    <source>
        <dbReference type="ARBA" id="ARBA00022737"/>
    </source>
</evidence>
<dbReference type="Proteomes" id="UP000789901">
    <property type="component" value="Unassembled WGS sequence"/>
</dbReference>
<sequence>MRLKERSETNEVKEILAESNTELEDHNQELSNENQAWENQCNSGQEQYELLLKSVDNSVKKLAKQKRKVDNRLRSVRNKNQNLNKFLTKQDKKLKKLTKQKTSLTQTKQNNQQQIANLTKKLTEIKNIIAKAENHLGITDLNILPIMPTGKTLTDLINFYNNPPFGSAPNPPPLIITKTQEIPVEIIKEVEKPITQIKEKWEEQGFGYQQVKNWLNIGLSPQDSDFATEYLQETANSGNGKSAREKISAFNKKEQELEHHFALKRLAKAKNKLVNKLGETELANICQKQVELTQLPAKSAILPFPALSNEEIAKETLKSWFEAVEKNDTETILTIFQHHPEIINSYDEDGNGALHNAVHEENLALVETLLGLSVNRLLEKKANPNAKSLGGNTPCHFAAGQNDLPLLRLLVKYGGNINDVNNRPEIKTEIKTEDDFTVEDVFLQRDYSYAEHYNEL</sequence>
<evidence type="ECO:0000256" key="3">
    <source>
        <dbReference type="PROSITE-ProRule" id="PRU00023"/>
    </source>
</evidence>
<keyword evidence="1" id="KW-0677">Repeat</keyword>
<proteinExistence type="predicted"/>
<keyword evidence="2 3" id="KW-0040">ANK repeat</keyword>
<gene>
    <name evidence="5" type="ORF">GMARGA_LOCUS27982</name>
</gene>
<dbReference type="InterPro" id="IPR036770">
    <property type="entry name" value="Ankyrin_rpt-contain_sf"/>
</dbReference>
<reference evidence="5 6" key="1">
    <citation type="submission" date="2021-06" db="EMBL/GenBank/DDBJ databases">
        <authorList>
            <person name="Kallberg Y."/>
            <person name="Tangrot J."/>
            <person name="Rosling A."/>
        </authorList>
    </citation>
    <scope>NUCLEOTIDE SEQUENCE [LARGE SCALE GENOMIC DNA]</scope>
    <source>
        <strain evidence="5 6">120-4 pot B 10/14</strain>
    </source>
</reference>
<feature type="non-terminal residue" evidence="5">
    <location>
        <position position="456"/>
    </location>
</feature>
<dbReference type="Pfam" id="PF12796">
    <property type="entry name" value="Ank_2"/>
    <property type="match status" value="1"/>
</dbReference>
<dbReference type="PROSITE" id="PS50088">
    <property type="entry name" value="ANK_REPEAT"/>
    <property type="match status" value="1"/>
</dbReference>
<evidence type="ECO:0000313" key="5">
    <source>
        <dbReference type="EMBL" id="CAG8822027.1"/>
    </source>
</evidence>
<keyword evidence="4" id="KW-0175">Coiled coil</keyword>
<dbReference type="SMART" id="SM00248">
    <property type="entry name" value="ANK"/>
    <property type="match status" value="2"/>
</dbReference>
<dbReference type="Gene3D" id="1.25.40.20">
    <property type="entry name" value="Ankyrin repeat-containing domain"/>
    <property type="match status" value="1"/>
</dbReference>
<dbReference type="SUPFAM" id="SSF48403">
    <property type="entry name" value="Ankyrin repeat"/>
    <property type="match status" value="1"/>
</dbReference>
<evidence type="ECO:0000256" key="2">
    <source>
        <dbReference type="ARBA" id="ARBA00023043"/>
    </source>
</evidence>